<proteinExistence type="predicted"/>
<feature type="region of interest" description="Disordered" evidence="1">
    <location>
        <begin position="26"/>
        <end position="52"/>
    </location>
</feature>
<reference evidence="2" key="2">
    <citation type="journal article" date="2015" name="Data Brief">
        <title>Shoot transcriptome of the giant reed, Arundo donax.</title>
        <authorList>
            <person name="Barrero R.A."/>
            <person name="Guerrero F.D."/>
            <person name="Moolhuijzen P."/>
            <person name="Goolsby J.A."/>
            <person name="Tidwell J."/>
            <person name="Bellgard S.E."/>
            <person name="Bellgard M.I."/>
        </authorList>
    </citation>
    <scope>NUCLEOTIDE SEQUENCE</scope>
    <source>
        <tissue evidence="2">Shoot tissue taken approximately 20 cm above the soil surface</tissue>
    </source>
</reference>
<evidence type="ECO:0000256" key="1">
    <source>
        <dbReference type="SAM" id="MobiDB-lite"/>
    </source>
</evidence>
<name>A0A0A9CMT0_ARUDO</name>
<dbReference type="AlphaFoldDB" id="A0A0A9CMT0"/>
<accession>A0A0A9CMT0</accession>
<reference evidence="2" key="1">
    <citation type="submission" date="2014-09" db="EMBL/GenBank/DDBJ databases">
        <authorList>
            <person name="Magalhaes I.L.F."/>
            <person name="Oliveira U."/>
            <person name="Santos F.R."/>
            <person name="Vidigal T.H.D.A."/>
            <person name="Brescovit A.D."/>
            <person name="Santos A.J."/>
        </authorList>
    </citation>
    <scope>NUCLEOTIDE SEQUENCE</scope>
    <source>
        <tissue evidence="2">Shoot tissue taken approximately 20 cm above the soil surface</tissue>
    </source>
</reference>
<organism evidence="2">
    <name type="scientific">Arundo donax</name>
    <name type="common">Giant reed</name>
    <name type="synonym">Donax arundinaceus</name>
    <dbReference type="NCBI Taxonomy" id="35708"/>
    <lineage>
        <taxon>Eukaryota</taxon>
        <taxon>Viridiplantae</taxon>
        <taxon>Streptophyta</taxon>
        <taxon>Embryophyta</taxon>
        <taxon>Tracheophyta</taxon>
        <taxon>Spermatophyta</taxon>
        <taxon>Magnoliopsida</taxon>
        <taxon>Liliopsida</taxon>
        <taxon>Poales</taxon>
        <taxon>Poaceae</taxon>
        <taxon>PACMAD clade</taxon>
        <taxon>Arundinoideae</taxon>
        <taxon>Arundineae</taxon>
        <taxon>Arundo</taxon>
    </lineage>
</organism>
<dbReference type="EMBL" id="GBRH01222142">
    <property type="protein sequence ID" value="JAD75753.1"/>
    <property type="molecule type" value="Transcribed_RNA"/>
</dbReference>
<protein>
    <submittedName>
        <fullName evidence="2">Uncharacterized protein</fullName>
    </submittedName>
</protein>
<evidence type="ECO:0000313" key="2">
    <source>
        <dbReference type="EMBL" id="JAD75753.1"/>
    </source>
</evidence>
<sequence length="52" mass="5375">MIADAMPSKAICSAVFPTTSSMATSAPSFVHSASDPPAHRRWNTSAPPPGSF</sequence>